<dbReference type="SUPFAM" id="SSF69989">
    <property type="entry name" value="C-terminal domain of PLC-beta"/>
    <property type="match status" value="1"/>
</dbReference>
<accession>A0A485MAT2</accession>
<evidence type="ECO:0000313" key="1">
    <source>
        <dbReference type="EMBL" id="VFU17947.1"/>
    </source>
</evidence>
<dbReference type="Gene3D" id="1.20.120.1490">
    <property type="match status" value="1"/>
</dbReference>
<dbReference type="CDD" id="cd09916">
    <property type="entry name" value="CpxP_like"/>
    <property type="match status" value="1"/>
</dbReference>
<gene>
    <name evidence="1" type="primary">zraP</name>
    <name evidence="1" type="ORF">SCFA_750019</name>
</gene>
<dbReference type="Pfam" id="PF13801">
    <property type="entry name" value="Metal_resist"/>
    <property type="match status" value="1"/>
</dbReference>
<reference evidence="1" key="1">
    <citation type="submission" date="2019-03" db="EMBL/GenBank/DDBJ databases">
        <authorList>
            <person name="Hao L."/>
        </authorList>
    </citation>
    <scope>NUCLEOTIDE SEQUENCE</scope>
</reference>
<dbReference type="InterPro" id="IPR012899">
    <property type="entry name" value="LTXXQ"/>
</dbReference>
<dbReference type="AlphaFoldDB" id="A0A485MAT2"/>
<dbReference type="GO" id="GO:0042597">
    <property type="term" value="C:periplasmic space"/>
    <property type="evidence" value="ECO:0007669"/>
    <property type="project" value="InterPro"/>
</dbReference>
<dbReference type="EMBL" id="CAADRM010000142">
    <property type="protein sequence ID" value="VFU17947.1"/>
    <property type="molecule type" value="Genomic_DNA"/>
</dbReference>
<dbReference type="InterPro" id="IPR025961">
    <property type="entry name" value="Metal_resist"/>
</dbReference>
<organism evidence="1">
    <name type="scientific">anaerobic digester metagenome</name>
    <dbReference type="NCBI Taxonomy" id="1263854"/>
    <lineage>
        <taxon>unclassified sequences</taxon>
        <taxon>metagenomes</taxon>
        <taxon>ecological metagenomes</taxon>
    </lineage>
</organism>
<protein>
    <submittedName>
        <fullName evidence="1">Zinc resistance-associated protein</fullName>
    </submittedName>
</protein>
<proteinExistence type="predicted"/>
<sequence length="160" mass="17615">MEKKVIVLCGIVVLALSALPALAYGPFSGRGPGACLSGGQDLEQNLTAEQQAELQKLRQDFADQTRELREGLQAKRQEMRTLMESSSPDKKELKRVQAEINTLRAQLADARIDHVLKVKEINPQAFSGYGRGCGISAWKGCPRSGFGERQNRRAYCPNAL</sequence>
<name>A0A485MAT2_9ZZZZ</name>